<accession>G5A956</accession>
<dbReference type="InParanoid" id="G5A956"/>
<dbReference type="EMBL" id="JH159161">
    <property type="protein sequence ID" value="EGZ08432.1"/>
    <property type="molecule type" value="Genomic_DNA"/>
</dbReference>
<protein>
    <submittedName>
        <fullName evidence="1">Uncharacterized protein</fullName>
    </submittedName>
</protein>
<evidence type="ECO:0000313" key="1">
    <source>
        <dbReference type="EMBL" id="EGZ08432.1"/>
    </source>
</evidence>
<reference evidence="1 2" key="1">
    <citation type="journal article" date="2006" name="Science">
        <title>Phytophthora genome sequences uncover evolutionary origins and mechanisms of pathogenesis.</title>
        <authorList>
            <person name="Tyler B.M."/>
            <person name="Tripathy S."/>
            <person name="Zhang X."/>
            <person name="Dehal P."/>
            <person name="Jiang R.H."/>
            <person name="Aerts A."/>
            <person name="Arredondo F.D."/>
            <person name="Baxter L."/>
            <person name="Bensasson D."/>
            <person name="Beynon J.L."/>
            <person name="Chapman J."/>
            <person name="Damasceno C.M."/>
            <person name="Dorrance A.E."/>
            <person name="Dou D."/>
            <person name="Dickerman A.W."/>
            <person name="Dubchak I.L."/>
            <person name="Garbelotto M."/>
            <person name="Gijzen M."/>
            <person name="Gordon S.G."/>
            <person name="Govers F."/>
            <person name="Grunwald N.J."/>
            <person name="Huang W."/>
            <person name="Ivors K.L."/>
            <person name="Jones R.W."/>
            <person name="Kamoun S."/>
            <person name="Krampis K."/>
            <person name="Lamour K.H."/>
            <person name="Lee M.K."/>
            <person name="McDonald W.H."/>
            <person name="Medina M."/>
            <person name="Meijer H.J."/>
            <person name="Nordberg E.K."/>
            <person name="Maclean D.J."/>
            <person name="Ospina-Giraldo M.D."/>
            <person name="Morris P.F."/>
            <person name="Phuntumart V."/>
            <person name="Putnam N.H."/>
            <person name="Rash S."/>
            <person name="Rose J.K."/>
            <person name="Sakihama Y."/>
            <person name="Salamov A.A."/>
            <person name="Savidor A."/>
            <person name="Scheuring C.F."/>
            <person name="Smith B.M."/>
            <person name="Sobral B.W."/>
            <person name="Terry A."/>
            <person name="Torto-Alalibo T.A."/>
            <person name="Win J."/>
            <person name="Xu Z."/>
            <person name="Zhang H."/>
            <person name="Grigoriev I.V."/>
            <person name="Rokhsar D.S."/>
            <person name="Boore J.L."/>
        </authorList>
    </citation>
    <scope>NUCLEOTIDE SEQUENCE [LARGE SCALE GENOMIC DNA]</scope>
    <source>
        <strain evidence="1 2">P6497</strain>
    </source>
</reference>
<dbReference type="Proteomes" id="UP000002640">
    <property type="component" value="Unassembled WGS sequence"/>
</dbReference>
<dbReference type="KEGG" id="psoj:PHYSODRAFT_526597"/>
<organism evidence="1 2">
    <name type="scientific">Phytophthora sojae (strain P6497)</name>
    <name type="common">Soybean stem and root rot agent</name>
    <name type="synonym">Phytophthora megasperma f. sp. glycines</name>
    <dbReference type="NCBI Taxonomy" id="1094619"/>
    <lineage>
        <taxon>Eukaryota</taxon>
        <taxon>Sar</taxon>
        <taxon>Stramenopiles</taxon>
        <taxon>Oomycota</taxon>
        <taxon>Peronosporomycetes</taxon>
        <taxon>Peronosporales</taxon>
        <taxon>Peronosporaceae</taxon>
        <taxon>Phytophthora</taxon>
    </lineage>
</organism>
<dbReference type="RefSeq" id="XP_009536604.1">
    <property type="nucleotide sequence ID" value="XM_009538309.1"/>
</dbReference>
<proteinExistence type="predicted"/>
<feature type="non-terminal residue" evidence="1">
    <location>
        <position position="1"/>
    </location>
</feature>
<evidence type="ECO:0000313" key="2">
    <source>
        <dbReference type="Proteomes" id="UP000002640"/>
    </source>
</evidence>
<name>G5A956_PHYSP</name>
<sequence>PDYAFCPVPGIIPETQFPAGGVTVIAEIMRNEQWPSAHAKVQMYRQLDGVEYIFCLKTSPAMDSWPYELYDVGNNNPVYPDGAEQHSFDINETDVPVNDQHLVRFDSRRDLGLPQGALLPADVPDEIAIDLVALAKRARLMARLRGEHVAA</sequence>
<dbReference type="GeneID" id="20661025"/>
<keyword evidence="2" id="KW-1185">Reference proteome</keyword>
<dbReference type="AlphaFoldDB" id="G5A956"/>
<gene>
    <name evidence="1" type="ORF">PHYSODRAFT_526597</name>
</gene>